<reference evidence="2" key="1">
    <citation type="submission" date="2016-04" db="EMBL/GenBank/DDBJ databases">
        <title>The genome sequence project of a novel Fervidobacterium isolate from a hot spring in Thailand.</title>
        <authorList>
            <person name="Gonzalez J.M."/>
            <person name="Cuecas A."/>
            <person name="Kanoksilapatham W."/>
        </authorList>
    </citation>
    <scope>NUCLEOTIDE SEQUENCE [LARGE SCALE GENOMIC DNA]</scope>
    <source>
        <strain evidence="2">FC2004</strain>
    </source>
</reference>
<dbReference type="AlphaFoldDB" id="A0A1E3G0T2"/>
<organism evidence="1 2">
    <name type="scientific">Fervidobacterium thailandense</name>
    <dbReference type="NCBI Taxonomy" id="1008305"/>
    <lineage>
        <taxon>Bacteria</taxon>
        <taxon>Thermotogati</taxon>
        <taxon>Thermotogota</taxon>
        <taxon>Thermotogae</taxon>
        <taxon>Thermotogales</taxon>
        <taxon>Fervidobacteriaceae</taxon>
        <taxon>Fervidobacterium</taxon>
    </lineage>
</organism>
<sequence length="287" mass="33656">MKKKYLIATSCNQRCELFLVNHWLRSLKENVDLTNVDILVIDFGLSPSAQSELKGQDVILFQPSRTEGHINNLRFLELRDYLTVHSNYEQVILCDSGDIIFQTNISNVFELQPEKIKAVREEISPNMDIVVNDNNVLNAKEIKAFLRDRNLINAGFVVYPREKFNDIVCKMFELIRDKDSWGVDMVILNYVIYRYFEKDFFELPPIFNFIPTTSTKKYFVKDGKFYLSDGTLIAVVHNAGGRNIFRPIRNFGYGKEFNKPRFLIPSLLRMFYRTIKLIRKLTRKLRG</sequence>
<dbReference type="SUPFAM" id="SSF53448">
    <property type="entry name" value="Nucleotide-diphospho-sugar transferases"/>
    <property type="match status" value="1"/>
</dbReference>
<accession>A0A1E3G0T2</accession>
<gene>
    <name evidence="1" type="ORF">A4H02_08485</name>
</gene>
<name>A0A1E3G0T2_9BACT</name>
<dbReference type="Proteomes" id="UP000094570">
    <property type="component" value="Unassembled WGS sequence"/>
</dbReference>
<dbReference type="OrthoDB" id="41746at2"/>
<proteinExistence type="predicted"/>
<dbReference type="Gene3D" id="3.90.550.10">
    <property type="entry name" value="Spore Coat Polysaccharide Biosynthesis Protein SpsA, Chain A"/>
    <property type="match status" value="1"/>
</dbReference>
<evidence type="ECO:0008006" key="3">
    <source>
        <dbReference type="Google" id="ProtNLM"/>
    </source>
</evidence>
<comment type="caution">
    <text evidence="1">The sequence shown here is derived from an EMBL/GenBank/DDBJ whole genome shotgun (WGS) entry which is preliminary data.</text>
</comment>
<evidence type="ECO:0000313" key="2">
    <source>
        <dbReference type="Proteomes" id="UP000094570"/>
    </source>
</evidence>
<protein>
    <recommendedName>
        <fullName evidence="3">Glycosyl transferase family 8</fullName>
    </recommendedName>
</protein>
<keyword evidence="2" id="KW-1185">Reference proteome</keyword>
<evidence type="ECO:0000313" key="1">
    <source>
        <dbReference type="EMBL" id="ODN29837.1"/>
    </source>
</evidence>
<dbReference type="STRING" id="1008305.A4H02_08485"/>
<dbReference type="RefSeq" id="WP_069293753.1">
    <property type="nucleotide sequence ID" value="NZ_CP140110.1"/>
</dbReference>
<dbReference type="EMBL" id="LWAF01000017">
    <property type="protein sequence ID" value="ODN29837.1"/>
    <property type="molecule type" value="Genomic_DNA"/>
</dbReference>
<dbReference type="InterPro" id="IPR029044">
    <property type="entry name" value="Nucleotide-diphossugar_trans"/>
</dbReference>